<comment type="caution">
    <text evidence="18">The sequence shown here is derived from an EMBL/GenBank/DDBJ whole genome shotgun (WGS) entry which is preliminary data.</text>
</comment>
<keyword evidence="8" id="KW-0520">NAD</keyword>
<evidence type="ECO:0000256" key="3">
    <source>
        <dbReference type="ARBA" id="ARBA00022643"/>
    </source>
</evidence>
<dbReference type="CDD" id="cd02801">
    <property type="entry name" value="DUS_like_FMN"/>
    <property type="match status" value="1"/>
</dbReference>
<dbReference type="GO" id="GO:0050660">
    <property type="term" value="F:flavin adenine dinucleotide binding"/>
    <property type="evidence" value="ECO:0007669"/>
    <property type="project" value="InterPro"/>
</dbReference>
<evidence type="ECO:0000256" key="8">
    <source>
        <dbReference type="ARBA" id="ARBA00023027"/>
    </source>
</evidence>
<evidence type="ECO:0000256" key="11">
    <source>
        <dbReference type="ARBA" id="ARBA00047287"/>
    </source>
</evidence>
<dbReference type="InterPro" id="IPR035587">
    <property type="entry name" value="DUS-like_FMN-bd"/>
</dbReference>
<keyword evidence="5" id="KW-0819">tRNA processing</keyword>
<dbReference type="GO" id="GO:0017150">
    <property type="term" value="F:tRNA dihydrouridine synthase activity"/>
    <property type="evidence" value="ECO:0007669"/>
    <property type="project" value="InterPro"/>
</dbReference>
<protein>
    <recommendedName>
        <fullName evidence="10">tRNA-dihydrouridine(16/17) synthase [NAD(P)(+)]</fullName>
        <ecNumber evidence="10">1.3.1.88</ecNumber>
    </recommendedName>
</protein>
<keyword evidence="2" id="KW-0285">Flavoprotein</keyword>
<evidence type="ECO:0000256" key="10">
    <source>
        <dbReference type="ARBA" id="ARBA00038890"/>
    </source>
</evidence>
<comment type="catalytic activity">
    <reaction evidence="16">
        <text>5,6-dihydrouridine(17) in tRNA + NADP(+) = uridine(17) in tRNA + NADPH + H(+)</text>
        <dbReference type="Rhea" id="RHEA:53368"/>
        <dbReference type="Rhea" id="RHEA-COMP:13541"/>
        <dbReference type="Rhea" id="RHEA-COMP:13542"/>
        <dbReference type="ChEBI" id="CHEBI:15378"/>
        <dbReference type="ChEBI" id="CHEBI:57783"/>
        <dbReference type="ChEBI" id="CHEBI:58349"/>
        <dbReference type="ChEBI" id="CHEBI:65315"/>
        <dbReference type="ChEBI" id="CHEBI:74443"/>
        <dbReference type="EC" id="1.3.1.88"/>
    </reaction>
    <physiologicalReaction direction="right-to-left" evidence="16">
        <dbReference type="Rhea" id="RHEA:53370"/>
    </physiologicalReaction>
</comment>
<dbReference type="EC" id="1.3.1.88" evidence="10"/>
<evidence type="ECO:0000256" key="14">
    <source>
        <dbReference type="ARBA" id="ARBA00048934"/>
    </source>
</evidence>
<keyword evidence="7" id="KW-0560">Oxidoreductase</keyword>
<gene>
    <name evidence="18" type="ORF">DFH94DRAFT_625691</name>
</gene>
<dbReference type="Proteomes" id="UP000759537">
    <property type="component" value="Unassembled WGS sequence"/>
</dbReference>
<evidence type="ECO:0000256" key="9">
    <source>
        <dbReference type="ARBA" id="ARBA00038313"/>
    </source>
</evidence>
<comment type="catalytic activity">
    <reaction evidence="14">
        <text>5,6-dihydrouridine(16) in tRNA + NAD(+) = uridine(16) in tRNA + NADH + H(+)</text>
        <dbReference type="Rhea" id="RHEA:53380"/>
        <dbReference type="Rhea" id="RHEA-COMP:13543"/>
        <dbReference type="Rhea" id="RHEA-COMP:13544"/>
        <dbReference type="ChEBI" id="CHEBI:15378"/>
        <dbReference type="ChEBI" id="CHEBI:57540"/>
        <dbReference type="ChEBI" id="CHEBI:57945"/>
        <dbReference type="ChEBI" id="CHEBI:65315"/>
        <dbReference type="ChEBI" id="CHEBI:74443"/>
        <dbReference type="EC" id="1.3.1.88"/>
    </reaction>
    <physiologicalReaction direction="right-to-left" evidence="14">
        <dbReference type="Rhea" id="RHEA:53382"/>
    </physiologicalReaction>
</comment>
<dbReference type="PROSITE" id="PS01136">
    <property type="entry name" value="UPF0034"/>
    <property type="match status" value="1"/>
</dbReference>
<evidence type="ECO:0000256" key="4">
    <source>
        <dbReference type="ARBA" id="ARBA00022664"/>
    </source>
</evidence>
<dbReference type="OrthoDB" id="272303at2759"/>
<evidence type="ECO:0000256" key="12">
    <source>
        <dbReference type="ARBA" id="ARBA00047652"/>
    </source>
</evidence>
<comment type="catalytic activity">
    <reaction evidence="13">
        <text>a 5,6-dihydrouridine in mRNA + NAD(+) = a uridine in mRNA + NADH + H(+)</text>
        <dbReference type="Rhea" id="RHEA:69851"/>
        <dbReference type="Rhea" id="RHEA-COMP:14658"/>
        <dbReference type="Rhea" id="RHEA-COMP:17789"/>
        <dbReference type="ChEBI" id="CHEBI:15378"/>
        <dbReference type="ChEBI" id="CHEBI:57540"/>
        <dbReference type="ChEBI" id="CHEBI:57945"/>
        <dbReference type="ChEBI" id="CHEBI:65315"/>
        <dbReference type="ChEBI" id="CHEBI:74443"/>
    </reaction>
    <physiologicalReaction direction="right-to-left" evidence="13">
        <dbReference type="Rhea" id="RHEA:69853"/>
    </physiologicalReaction>
</comment>
<dbReference type="InterPro" id="IPR018517">
    <property type="entry name" value="tRNA_hU_synthase_CS"/>
</dbReference>
<dbReference type="GO" id="GO:0006397">
    <property type="term" value="P:mRNA processing"/>
    <property type="evidence" value="ECO:0007669"/>
    <property type="project" value="UniProtKB-KW"/>
</dbReference>
<dbReference type="SUPFAM" id="SSF51395">
    <property type="entry name" value="FMN-linked oxidoreductases"/>
    <property type="match status" value="1"/>
</dbReference>
<evidence type="ECO:0000256" key="1">
    <source>
        <dbReference type="ARBA" id="ARBA00001917"/>
    </source>
</evidence>
<reference evidence="18" key="2">
    <citation type="journal article" date="2020" name="Nat. Commun.">
        <title>Large-scale genome sequencing of mycorrhizal fungi provides insights into the early evolution of symbiotic traits.</title>
        <authorList>
            <person name="Miyauchi S."/>
            <person name="Kiss E."/>
            <person name="Kuo A."/>
            <person name="Drula E."/>
            <person name="Kohler A."/>
            <person name="Sanchez-Garcia M."/>
            <person name="Morin E."/>
            <person name="Andreopoulos B."/>
            <person name="Barry K.W."/>
            <person name="Bonito G."/>
            <person name="Buee M."/>
            <person name="Carver A."/>
            <person name="Chen C."/>
            <person name="Cichocki N."/>
            <person name="Clum A."/>
            <person name="Culley D."/>
            <person name="Crous P.W."/>
            <person name="Fauchery L."/>
            <person name="Girlanda M."/>
            <person name="Hayes R.D."/>
            <person name="Keri Z."/>
            <person name="LaButti K."/>
            <person name="Lipzen A."/>
            <person name="Lombard V."/>
            <person name="Magnuson J."/>
            <person name="Maillard F."/>
            <person name="Murat C."/>
            <person name="Nolan M."/>
            <person name="Ohm R.A."/>
            <person name="Pangilinan J."/>
            <person name="Pereira M.F."/>
            <person name="Perotto S."/>
            <person name="Peter M."/>
            <person name="Pfister S."/>
            <person name="Riley R."/>
            <person name="Sitrit Y."/>
            <person name="Stielow J.B."/>
            <person name="Szollosi G."/>
            <person name="Zifcakova L."/>
            <person name="Stursova M."/>
            <person name="Spatafora J.W."/>
            <person name="Tedersoo L."/>
            <person name="Vaario L.M."/>
            <person name="Yamada A."/>
            <person name="Yan M."/>
            <person name="Wang P."/>
            <person name="Xu J."/>
            <person name="Bruns T."/>
            <person name="Baldrian P."/>
            <person name="Vilgalys R."/>
            <person name="Dunand C."/>
            <person name="Henrissat B."/>
            <person name="Grigoriev I.V."/>
            <person name="Hibbett D."/>
            <person name="Nagy L.G."/>
            <person name="Martin F.M."/>
        </authorList>
    </citation>
    <scope>NUCLEOTIDE SEQUENCE</scope>
    <source>
        <strain evidence="18">Prilba</strain>
    </source>
</reference>
<feature type="domain" description="DUS-like FMN-binding" evidence="17">
    <location>
        <begin position="1"/>
        <end position="268"/>
    </location>
</feature>
<evidence type="ECO:0000256" key="16">
    <source>
        <dbReference type="ARBA" id="ARBA00049467"/>
    </source>
</evidence>
<evidence type="ECO:0000256" key="5">
    <source>
        <dbReference type="ARBA" id="ARBA00022694"/>
    </source>
</evidence>
<evidence type="ECO:0000256" key="15">
    <source>
        <dbReference type="ARBA" id="ARBA00049447"/>
    </source>
</evidence>
<comment type="catalytic activity">
    <reaction evidence="12">
        <text>5,6-dihydrouridine(16) in tRNA + NADP(+) = uridine(16) in tRNA + NADPH + H(+)</text>
        <dbReference type="Rhea" id="RHEA:53376"/>
        <dbReference type="Rhea" id="RHEA-COMP:13543"/>
        <dbReference type="Rhea" id="RHEA-COMP:13544"/>
        <dbReference type="ChEBI" id="CHEBI:15378"/>
        <dbReference type="ChEBI" id="CHEBI:57783"/>
        <dbReference type="ChEBI" id="CHEBI:58349"/>
        <dbReference type="ChEBI" id="CHEBI:65315"/>
        <dbReference type="ChEBI" id="CHEBI:74443"/>
        <dbReference type="EC" id="1.3.1.88"/>
    </reaction>
    <physiologicalReaction direction="right-to-left" evidence="12">
        <dbReference type="Rhea" id="RHEA:53378"/>
    </physiologicalReaction>
</comment>
<keyword evidence="3" id="KW-0288">FMN</keyword>
<evidence type="ECO:0000256" key="13">
    <source>
        <dbReference type="ARBA" id="ARBA00048342"/>
    </source>
</evidence>
<sequence length="351" mass="38576">MVNQSDTPFRALVHNHGATLTYTEMLQPAHLVSDPDYLAFHRRALELGCSSSGSTGPVIVQVCGNDQEVIVRGAKTVVDLCDGIDLNLGCPQDIAREEHFGAYLLGKKDWSLVQSIVSSLSHSLSVPVSAKLRLCSPVSSTLTLASNLQASGAAFIALHARHPSARRRRQGAADLSVVKALVEGVDIPVISNGNVRTWDDVLHNKDYTGASGVMVGESLLGNPYLFEGTIPDPVSVSLEYLELCRMYPDTATPKTIQTHIRHFMEHQCKRRPWFLQFCTKLGQCTSLDEIEALLRVKVRRWRGLTDLSVVQTEGKEAMDEDTGIRTQGVDLTGFLAEDELPDSYSMLELEM</sequence>
<evidence type="ECO:0000256" key="7">
    <source>
        <dbReference type="ARBA" id="ARBA00023002"/>
    </source>
</evidence>
<comment type="cofactor">
    <cofactor evidence="1">
        <name>FMN</name>
        <dbReference type="ChEBI" id="CHEBI:58210"/>
    </cofactor>
</comment>
<evidence type="ECO:0000256" key="6">
    <source>
        <dbReference type="ARBA" id="ARBA00022857"/>
    </source>
</evidence>
<comment type="similarity">
    <text evidence="9">Belongs to the Dus family. Dus1 subfamily.</text>
</comment>
<reference evidence="18" key="1">
    <citation type="submission" date="2019-10" db="EMBL/GenBank/DDBJ databases">
        <authorList>
            <consortium name="DOE Joint Genome Institute"/>
            <person name="Kuo A."/>
            <person name="Miyauchi S."/>
            <person name="Kiss E."/>
            <person name="Drula E."/>
            <person name="Kohler A."/>
            <person name="Sanchez-Garcia M."/>
            <person name="Andreopoulos B."/>
            <person name="Barry K.W."/>
            <person name="Bonito G."/>
            <person name="Buee M."/>
            <person name="Carver A."/>
            <person name="Chen C."/>
            <person name="Cichocki N."/>
            <person name="Clum A."/>
            <person name="Culley D."/>
            <person name="Crous P.W."/>
            <person name="Fauchery L."/>
            <person name="Girlanda M."/>
            <person name="Hayes R."/>
            <person name="Keri Z."/>
            <person name="LaButti K."/>
            <person name="Lipzen A."/>
            <person name="Lombard V."/>
            <person name="Magnuson J."/>
            <person name="Maillard F."/>
            <person name="Morin E."/>
            <person name="Murat C."/>
            <person name="Nolan M."/>
            <person name="Ohm R."/>
            <person name="Pangilinan J."/>
            <person name="Pereira M."/>
            <person name="Perotto S."/>
            <person name="Peter M."/>
            <person name="Riley R."/>
            <person name="Sitrit Y."/>
            <person name="Stielow B."/>
            <person name="Szollosi G."/>
            <person name="Zifcakova L."/>
            <person name="Stursova M."/>
            <person name="Spatafora J.W."/>
            <person name="Tedersoo L."/>
            <person name="Vaario L.-M."/>
            <person name="Yamada A."/>
            <person name="Yan M."/>
            <person name="Wang P."/>
            <person name="Xu J."/>
            <person name="Bruns T."/>
            <person name="Baldrian P."/>
            <person name="Vilgalys R."/>
            <person name="Henrissat B."/>
            <person name="Grigoriev I.V."/>
            <person name="Hibbett D."/>
            <person name="Nagy L.G."/>
            <person name="Martin F.M."/>
        </authorList>
    </citation>
    <scope>NUCLEOTIDE SEQUENCE</scope>
    <source>
        <strain evidence="18">Prilba</strain>
    </source>
</reference>
<dbReference type="InterPro" id="IPR013785">
    <property type="entry name" value="Aldolase_TIM"/>
</dbReference>
<organism evidence="18 19">
    <name type="scientific">Russula ochroleuca</name>
    <dbReference type="NCBI Taxonomy" id="152965"/>
    <lineage>
        <taxon>Eukaryota</taxon>
        <taxon>Fungi</taxon>
        <taxon>Dikarya</taxon>
        <taxon>Basidiomycota</taxon>
        <taxon>Agaricomycotina</taxon>
        <taxon>Agaricomycetes</taxon>
        <taxon>Russulales</taxon>
        <taxon>Russulaceae</taxon>
        <taxon>Russula</taxon>
    </lineage>
</organism>
<evidence type="ECO:0000313" key="18">
    <source>
        <dbReference type="EMBL" id="KAF8483829.1"/>
    </source>
</evidence>
<dbReference type="PANTHER" id="PTHR11082:SF5">
    <property type="entry name" value="TRNA-DIHYDROURIDINE(16_17) SYNTHASE [NAD(P)(+)]-LIKE"/>
    <property type="match status" value="1"/>
</dbReference>
<dbReference type="PANTHER" id="PTHR11082">
    <property type="entry name" value="TRNA-DIHYDROURIDINE SYNTHASE"/>
    <property type="match status" value="1"/>
</dbReference>
<comment type="catalytic activity">
    <reaction evidence="15">
        <text>a 5,6-dihydrouridine in mRNA + NADP(+) = a uridine in mRNA + NADPH + H(+)</text>
        <dbReference type="Rhea" id="RHEA:69855"/>
        <dbReference type="Rhea" id="RHEA-COMP:14658"/>
        <dbReference type="Rhea" id="RHEA-COMP:17789"/>
        <dbReference type="ChEBI" id="CHEBI:15378"/>
        <dbReference type="ChEBI" id="CHEBI:57783"/>
        <dbReference type="ChEBI" id="CHEBI:58349"/>
        <dbReference type="ChEBI" id="CHEBI:65315"/>
        <dbReference type="ChEBI" id="CHEBI:74443"/>
    </reaction>
    <physiologicalReaction direction="right-to-left" evidence="15">
        <dbReference type="Rhea" id="RHEA:69857"/>
    </physiologicalReaction>
</comment>
<dbReference type="AlphaFoldDB" id="A0A9P5TBN6"/>
<dbReference type="EMBL" id="WHVB01000004">
    <property type="protein sequence ID" value="KAF8483829.1"/>
    <property type="molecule type" value="Genomic_DNA"/>
</dbReference>
<dbReference type="Pfam" id="PF01207">
    <property type="entry name" value="Dus"/>
    <property type="match status" value="1"/>
</dbReference>
<dbReference type="Gene3D" id="3.20.20.70">
    <property type="entry name" value="Aldolase class I"/>
    <property type="match status" value="1"/>
</dbReference>
<name>A0A9P5TBN6_9AGAM</name>
<proteinExistence type="inferred from homology"/>
<keyword evidence="19" id="KW-1185">Reference proteome</keyword>
<evidence type="ECO:0000259" key="17">
    <source>
        <dbReference type="Pfam" id="PF01207"/>
    </source>
</evidence>
<keyword evidence="4" id="KW-0507">mRNA processing</keyword>
<comment type="catalytic activity">
    <reaction evidence="11">
        <text>5,6-dihydrouridine(17) in tRNA + NAD(+) = uridine(17) in tRNA + NADH + H(+)</text>
        <dbReference type="Rhea" id="RHEA:53372"/>
        <dbReference type="Rhea" id="RHEA-COMP:13541"/>
        <dbReference type="Rhea" id="RHEA-COMP:13542"/>
        <dbReference type="ChEBI" id="CHEBI:15378"/>
        <dbReference type="ChEBI" id="CHEBI:57540"/>
        <dbReference type="ChEBI" id="CHEBI:57945"/>
        <dbReference type="ChEBI" id="CHEBI:65315"/>
        <dbReference type="ChEBI" id="CHEBI:74443"/>
        <dbReference type="EC" id="1.3.1.88"/>
    </reaction>
    <physiologicalReaction direction="right-to-left" evidence="11">
        <dbReference type="Rhea" id="RHEA:53374"/>
    </physiologicalReaction>
</comment>
<evidence type="ECO:0000256" key="2">
    <source>
        <dbReference type="ARBA" id="ARBA00022630"/>
    </source>
</evidence>
<keyword evidence="6" id="KW-0521">NADP</keyword>
<evidence type="ECO:0000313" key="19">
    <source>
        <dbReference type="Proteomes" id="UP000759537"/>
    </source>
</evidence>
<accession>A0A9P5TBN6</accession>